<gene>
    <name evidence="6" type="ORF">FQN60_004434</name>
</gene>
<dbReference type="AlphaFoldDB" id="A0A5J5CYQ9"/>
<evidence type="ECO:0000256" key="3">
    <source>
        <dbReference type="ARBA" id="ARBA00022679"/>
    </source>
</evidence>
<reference evidence="6 7" key="1">
    <citation type="submission" date="2019-08" db="EMBL/GenBank/DDBJ databases">
        <title>A chromosome-level genome assembly, high-density linkage maps, and genome scans reveal the genomic architecture of hybrid incompatibilities underlying speciation via character displacement in darters (Percidae: Etheostominae).</title>
        <authorList>
            <person name="Moran R.L."/>
            <person name="Catchen J.M."/>
            <person name="Fuller R.C."/>
        </authorList>
    </citation>
    <scope>NUCLEOTIDE SEQUENCE [LARGE SCALE GENOMIC DNA]</scope>
    <source>
        <strain evidence="6">EspeVRDwgs_2016</strain>
        <tissue evidence="6">Muscle</tissue>
    </source>
</reference>
<organism evidence="6 7">
    <name type="scientific">Etheostoma spectabile</name>
    <name type="common">orangethroat darter</name>
    <dbReference type="NCBI Taxonomy" id="54343"/>
    <lineage>
        <taxon>Eukaryota</taxon>
        <taxon>Metazoa</taxon>
        <taxon>Chordata</taxon>
        <taxon>Craniata</taxon>
        <taxon>Vertebrata</taxon>
        <taxon>Euteleostomi</taxon>
        <taxon>Actinopterygii</taxon>
        <taxon>Neopterygii</taxon>
        <taxon>Teleostei</taxon>
        <taxon>Neoteleostei</taxon>
        <taxon>Acanthomorphata</taxon>
        <taxon>Eupercaria</taxon>
        <taxon>Perciformes</taxon>
        <taxon>Percoidei</taxon>
        <taxon>Percidae</taxon>
        <taxon>Etheostomatinae</taxon>
        <taxon>Etheostoma</taxon>
    </lineage>
</organism>
<dbReference type="InterPro" id="IPR029063">
    <property type="entry name" value="SAM-dependent_MTases_sf"/>
</dbReference>
<dbReference type="GO" id="GO:0005829">
    <property type="term" value="C:cytosol"/>
    <property type="evidence" value="ECO:0007669"/>
    <property type="project" value="TreeGrafter"/>
</dbReference>
<comment type="caution">
    <text evidence="6">The sequence shown here is derived from an EMBL/GenBank/DDBJ whole genome shotgun (WGS) entry which is preliminary data.</text>
</comment>
<evidence type="ECO:0000313" key="6">
    <source>
        <dbReference type="EMBL" id="KAA8585740.1"/>
    </source>
</evidence>
<evidence type="ECO:0000313" key="7">
    <source>
        <dbReference type="Proteomes" id="UP000327493"/>
    </source>
</evidence>
<dbReference type="PANTHER" id="PTHR10867">
    <property type="entry name" value="NNMT/PNMT/TEMT FAMILY MEMBER"/>
    <property type="match status" value="1"/>
</dbReference>
<accession>A0A5J5CYQ9</accession>
<dbReference type="PANTHER" id="PTHR10867:SF18">
    <property type="entry name" value="PHENYLETHANOLAMINE N-METHYLTRANSFERASE"/>
    <property type="match status" value="1"/>
</dbReference>
<evidence type="ECO:0000256" key="1">
    <source>
        <dbReference type="ARBA" id="ARBA00007996"/>
    </source>
</evidence>
<evidence type="ECO:0000256" key="5">
    <source>
        <dbReference type="SAM" id="MobiDB-lite"/>
    </source>
</evidence>
<keyword evidence="7" id="KW-1185">Reference proteome</keyword>
<evidence type="ECO:0008006" key="8">
    <source>
        <dbReference type="Google" id="ProtNLM"/>
    </source>
</evidence>
<protein>
    <recommendedName>
        <fullName evidence="8">Methyltransferase type 11 domain-containing protein</fullName>
    </recommendedName>
</protein>
<name>A0A5J5CYQ9_9PERO</name>
<dbReference type="GO" id="GO:0032259">
    <property type="term" value="P:methylation"/>
    <property type="evidence" value="ECO:0007669"/>
    <property type="project" value="UniProtKB-KW"/>
</dbReference>
<keyword evidence="4" id="KW-0949">S-adenosyl-L-methionine</keyword>
<evidence type="ECO:0000256" key="2">
    <source>
        <dbReference type="ARBA" id="ARBA00022603"/>
    </source>
</evidence>
<dbReference type="Gene3D" id="3.40.50.150">
    <property type="entry name" value="Vaccinia Virus protein VP39"/>
    <property type="match status" value="1"/>
</dbReference>
<dbReference type="Pfam" id="PF01234">
    <property type="entry name" value="NNMT_PNMT_TEMT"/>
    <property type="match status" value="1"/>
</dbReference>
<dbReference type="InterPro" id="IPR000940">
    <property type="entry name" value="NNMT_TEMT_trans"/>
</dbReference>
<keyword evidence="2" id="KW-0489">Methyltransferase</keyword>
<keyword evidence="3" id="KW-0808">Transferase</keyword>
<dbReference type="EMBL" id="VOFY01000015">
    <property type="protein sequence ID" value="KAA8585740.1"/>
    <property type="molecule type" value="Genomic_DNA"/>
</dbReference>
<feature type="region of interest" description="Disordered" evidence="5">
    <location>
        <begin position="83"/>
        <end position="114"/>
    </location>
</feature>
<evidence type="ECO:0000256" key="4">
    <source>
        <dbReference type="ARBA" id="ARBA00022691"/>
    </source>
</evidence>
<sequence>MAACYQGFDLERICRILQSSISDFERKDGLEPWKLACLHRAFTEGDVRGELLVDVGSGPSFYQVMSAVRFSTSAPHDFLEVNRQSGELAPGRGGRSMTGPIPAAPSALGRPSSAWTEKAASYVRSSWNSPH</sequence>
<dbReference type="GO" id="GO:0004603">
    <property type="term" value="F:phenylethanolamine N-methyltransferase activity"/>
    <property type="evidence" value="ECO:0007669"/>
    <property type="project" value="TreeGrafter"/>
</dbReference>
<comment type="similarity">
    <text evidence="1">Belongs to the class I-like SAM-binding methyltransferase superfamily. NNMT/PNMT/TEMT family.</text>
</comment>
<dbReference type="Proteomes" id="UP000327493">
    <property type="component" value="Chromosome 15"/>
</dbReference>
<proteinExistence type="inferred from homology"/>